<dbReference type="SFLD" id="SFLDS00029">
    <property type="entry name" value="Radical_SAM"/>
    <property type="match status" value="1"/>
</dbReference>
<keyword evidence="5" id="KW-0408">Iron</keyword>
<dbReference type="AlphaFoldDB" id="A0A841GK11"/>
<dbReference type="GO" id="GO:0046872">
    <property type="term" value="F:metal ion binding"/>
    <property type="evidence" value="ECO:0007669"/>
    <property type="project" value="UniProtKB-KW"/>
</dbReference>
<dbReference type="Pfam" id="PF04055">
    <property type="entry name" value="Radical_SAM"/>
    <property type="match status" value="1"/>
</dbReference>
<keyword evidence="2" id="KW-0004">4Fe-4S</keyword>
<evidence type="ECO:0000256" key="6">
    <source>
        <dbReference type="ARBA" id="ARBA00023014"/>
    </source>
</evidence>
<protein>
    <submittedName>
        <fullName evidence="8">Radical SAM protein with 4Fe4S-binding SPASM domain</fullName>
    </submittedName>
</protein>
<keyword evidence="3" id="KW-0949">S-adenosyl-L-methionine</keyword>
<keyword evidence="4" id="KW-0479">Metal-binding</keyword>
<evidence type="ECO:0000256" key="4">
    <source>
        <dbReference type="ARBA" id="ARBA00022723"/>
    </source>
</evidence>
<dbReference type="InterPro" id="IPR058240">
    <property type="entry name" value="rSAM_sf"/>
</dbReference>
<dbReference type="PANTHER" id="PTHR11228">
    <property type="entry name" value="RADICAL SAM DOMAIN PROTEIN"/>
    <property type="match status" value="1"/>
</dbReference>
<dbReference type="Gene3D" id="3.20.20.70">
    <property type="entry name" value="Aldolase class I"/>
    <property type="match status" value="1"/>
</dbReference>
<dbReference type="InterPro" id="IPR013785">
    <property type="entry name" value="Aldolase_TIM"/>
</dbReference>
<dbReference type="PIRSF" id="PIRSF037420">
    <property type="entry name" value="PQQ_syn_pqqE"/>
    <property type="match status" value="1"/>
</dbReference>
<organism evidence="8 9">
    <name type="scientific">Thermosipho japonicus</name>
    <dbReference type="NCBI Taxonomy" id="90323"/>
    <lineage>
        <taxon>Bacteria</taxon>
        <taxon>Thermotogati</taxon>
        <taxon>Thermotogota</taxon>
        <taxon>Thermotogae</taxon>
        <taxon>Thermotogales</taxon>
        <taxon>Fervidobacteriaceae</taxon>
        <taxon>Thermosipho</taxon>
    </lineage>
</organism>
<dbReference type="GO" id="GO:0003824">
    <property type="term" value="F:catalytic activity"/>
    <property type="evidence" value="ECO:0007669"/>
    <property type="project" value="InterPro"/>
</dbReference>
<dbReference type="Pfam" id="PF13186">
    <property type="entry name" value="SPASM"/>
    <property type="match status" value="1"/>
</dbReference>
<evidence type="ECO:0000313" key="8">
    <source>
        <dbReference type="EMBL" id="MBB6062345.1"/>
    </source>
</evidence>
<dbReference type="PANTHER" id="PTHR11228:SF7">
    <property type="entry name" value="PQQA PEPTIDE CYCLASE"/>
    <property type="match status" value="1"/>
</dbReference>
<evidence type="ECO:0000256" key="5">
    <source>
        <dbReference type="ARBA" id="ARBA00023004"/>
    </source>
</evidence>
<dbReference type="NCBIfam" id="TIGR04085">
    <property type="entry name" value="rSAM_more_4Fe4S"/>
    <property type="match status" value="1"/>
</dbReference>
<dbReference type="Proteomes" id="UP000555828">
    <property type="component" value="Unassembled WGS sequence"/>
</dbReference>
<keyword evidence="6" id="KW-0411">Iron-sulfur</keyword>
<comment type="cofactor">
    <cofactor evidence="1">
        <name>[4Fe-4S] cluster</name>
        <dbReference type="ChEBI" id="CHEBI:49883"/>
    </cofactor>
</comment>
<evidence type="ECO:0000256" key="1">
    <source>
        <dbReference type="ARBA" id="ARBA00001966"/>
    </source>
</evidence>
<reference evidence="8 9" key="1">
    <citation type="submission" date="2020-08" db="EMBL/GenBank/DDBJ databases">
        <title>Genomic Encyclopedia of Type Strains, Phase IV (KMG-IV): sequencing the most valuable type-strain genomes for metagenomic binning, comparative biology and taxonomic classification.</title>
        <authorList>
            <person name="Goeker M."/>
        </authorList>
    </citation>
    <scope>NUCLEOTIDE SEQUENCE [LARGE SCALE GENOMIC DNA]</scope>
    <source>
        <strain evidence="8 9">DSM 13481</strain>
    </source>
</reference>
<accession>A0A841GK11</accession>
<evidence type="ECO:0000256" key="3">
    <source>
        <dbReference type="ARBA" id="ARBA00022691"/>
    </source>
</evidence>
<proteinExistence type="predicted"/>
<sequence>MRYPKIIEFELTTACNYSCKHCYCNAGKKSSNELSFDEVKKVLHDLKDANVEIVDLIGGEPLIRQDIIDIISYAASIGLDVMLNTNASLASKEIVKKIKDVYPQLKVGISFDGHIPEIHDFVRGPGAFEKTYKGFINFLEEGFDVTVLHVVNKINYEHFEEMVKFAIEHNVSLYVDRFVPVGRGEFYKDLLLPSKDEIEYVRGIIKKYKGKITFYVEESISGGLCTAGREHASVLVDGTVVPCGHFRYDKEYYMGNLKEVPFKQIWESYNPDDLIASCKSCPYFNSCFGGCRAFAKKLGLDYDPIFCEVHVNDKKG</sequence>
<evidence type="ECO:0000256" key="2">
    <source>
        <dbReference type="ARBA" id="ARBA00022485"/>
    </source>
</evidence>
<feature type="domain" description="Radical SAM core" evidence="7">
    <location>
        <begin position="1"/>
        <end position="211"/>
    </location>
</feature>
<comment type="caution">
    <text evidence="8">The sequence shown here is derived from an EMBL/GenBank/DDBJ whole genome shotgun (WGS) entry which is preliminary data.</text>
</comment>
<dbReference type="InterPro" id="IPR023885">
    <property type="entry name" value="4Fe4S-binding_SPASM_dom"/>
</dbReference>
<dbReference type="EMBL" id="JACHEX010000002">
    <property type="protein sequence ID" value="MBB6062345.1"/>
    <property type="molecule type" value="Genomic_DNA"/>
</dbReference>
<dbReference type="SMART" id="SM00729">
    <property type="entry name" value="Elp3"/>
    <property type="match status" value="1"/>
</dbReference>
<dbReference type="RefSeq" id="WP_184619032.1">
    <property type="nucleotide sequence ID" value="NZ_JACHEX010000002.1"/>
</dbReference>
<dbReference type="SFLD" id="SFLDG01386">
    <property type="entry name" value="main_SPASM_domain-containing"/>
    <property type="match status" value="1"/>
</dbReference>
<dbReference type="PROSITE" id="PS51918">
    <property type="entry name" value="RADICAL_SAM"/>
    <property type="match status" value="1"/>
</dbReference>
<dbReference type="InterPro" id="IPR006638">
    <property type="entry name" value="Elp3/MiaA/NifB-like_rSAM"/>
</dbReference>
<dbReference type="InterPro" id="IPR017200">
    <property type="entry name" value="PqqE-like"/>
</dbReference>
<keyword evidence="9" id="KW-1185">Reference proteome</keyword>
<evidence type="ECO:0000313" key="9">
    <source>
        <dbReference type="Proteomes" id="UP000555828"/>
    </source>
</evidence>
<dbReference type="InterPro" id="IPR050377">
    <property type="entry name" value="Radical_SAM_PqqE_MftC-like"/>
</dbReference>
<dbReference type="GO" id="GO:0051539">
    <property type="term" value="F:4 iron, 4 sulfur cluster binding"/>
    <property type="evidence" value="ECO:0007669"/>
    <property type="project" value="UniProtKB-KW"/>
</dbReference>
<dbReference type="SFLD" id="SFLDG01067">
    <property type="entry name" value="SPASM/twitch_domain_containing"/>
    <property type="match status" value="1"/>
</dbReference>
<dbReference type="CDD" id="cd01335">
    <property type="entry name" value="Radical_SAM"/>
    <property type="match status" value="1"/>
</dbReference>
<dbReference type="InterPro" id="IPR007197">
    <property type="entry name" value="rSAM"/>
</dbReference>
<dbReference type="SUPFAM" id="SSF102114">
    <property type="entry name" value="Radical SAM enzymes"/>
    <property type="match status" value="1"/>
</dbReference>
<gene>
    <name evidence="8" type="ORF">HNP65_000783</name>
</gene>
<evidence type="ECO:0000259" key="7">
    <source>
        <dbReference type="PROSITE" id="PS51918"/>
    </source>
</evidence>
<name>A0A841GK11_9BACT</name>